<dbReference type="Proteomes" id="UP000885847">
    <property type="component" value="Unassembled WGS sequence"/>
</dbReference>
<dbReference type="EC" id="2.1.1.77" evidence="7"/>
<dbReference type="FunFam" id="3.40.50.150:FF:000010">
    <property type="entry name" value="Protein-L-isoaspartate O-methyltransferase"/>
    <property type="match status" value="1"/>
</dbReference>
<keyword evidence="3 7" id="KW-0963">Cytoplasm</keyword>
<gene>
    <name evidence="7" type="primary">pcm</name>
    <name evidence="8" type="ORF">ENF18_04100</name>
</gene>
<dbReference type="PANTHER" id="PTHR11579">
    <property type="entry name" value="PROTEIN-L-ISOASPARTATE O-METHYLTRANSFERASE"/>
    <property type="match status" value="1"/>
</dbReference>
<dbReference type="CDD" id="cd02440">
    <property type="entry name" value="AdoMet_MTases"/>
    <property type="match status" value="1"/>
</dbReference>
<evidence type="ECO:0000256" key="1">
    <source>
        <dbReference type="ARBA" id="ARBA00004496"/>
    </source>
</evidence>
<feature type="active site" evidence="7">
    <location>
        <position position="52"/>
    </location>
</feature>
<evidence type="ECO:0000256" key="7">
    <source>
        <dbReference type="HAMAP-Rule" id="MF_00090"/>
    </source>
</evidence>
<dbReference type="Gene3D" id="3.40.50.150">
    <property type="entry name" value="Vaccinia Virus protein VP39"/>
    <property type="match status" value="1"/>
</dbReference>
<protein>
    <recommendedName>
        <fullName evidence="7">Protein-L-isoaspartate O-methyltransferase</fullName>
        <ecNumber evidence="7">2.1.1.77</ecNumber>
    </recommendedName>
    <alternativeName>
        <fullName evidence="7">L-isoaspartyl protein carboxyl methyltransferase</fullName>
    </alternativeName>
    <alternativeName>
        <fullName evidence="7">Protein L-isoaspartyl methyltransferase</fullName>
    </alternativeName>
    <alternativeName>
        <fullName evidence="7">Protein-beta-aspartate methyltransferase</fullName>
        <shortName evidence="7">PIMT</shortName>
    </alternativeName>
</protein>
<dbReference type="GO" id="GO:0004719">
    <property type="term" value="F:protein-L-isoaspartate (D-aspartate) O-methyltransferase activity"/>
    <property type="evidence" value="ECO:0007669"/>
    <property type="project" value="UniProtKB-UniRule"/>
</dbReference>
<dbReference type="GO" id="GO:0032259">
    <property type="term" value="P:methylation"/>
    <property type="evidence" value="ECO:0007669"/>
    <property type="project" value="UniProtKB-KW"/>
</dbReference>
<evidence type="ECO:0000256" key="5">
    <source>
        <dbReference type="ARBA" id="ARBA00022679"/>
    </source>
</evidence>
<evidence type="ECO:0000256" key="3">
    <source>
        <dbReference type="ARBA" id="ARBA00022490"/>
    </source>
</evidence>
<evidence type="ECO:0000256" key="4">
    <source>
        <dbReference type="ARBA" id="ARBA00022603"/>
    </source>
</evidence>
<name>A0A7C0VC97_UNCW3</name>
<sequence>MIALHLLPRGITNKRIIEAFRKVPRELFVPDYLKHSAYEDSALPIGHGQTISQPYIVARMLQLLDPQEGDIVLEIGTGSGYQTALLAELASTVVTIERLKPLLDSAKKTLESLGYKNIVYVHGDGTLGYKPLMPYDRIIVSAGAPHIPQTLVDQLKTGGVLVAPVGSRYMQVLTRVEKKEDGVYIEEDEGCVFVPLIGKKGWETNGA</sequence>
<dbReference type="NCBIfam" id="NF001453">
    <property type="entry name" value="PRK00312.1"/>
    <property type="match status" value="1"/>
</dbReference>
<dbReference type="InterPro" id="IPR029063">
    <property type="entry name" value="SAM-dependent_MTases_sf"/>
</dbReference>
<dbReference type="PANTHER" id="PTHR11579:SF0">
    <property type="entry name" value="PROTEIN-L-ISOASPARTATE(D-ASPARTATE) O-METHYLTRANSFERASE"/>
    <property type="match status" value="1"/>
</dbReference>
<dbReference type="NCBIfam" id="TIGR00080">
    <property type="entry name" value="pimt"/>
    <property type="match status" value="1"/>
</dbReference>
<dbReference type="GO" id="GO:0005737">
    <property type="term" value="C:cytoplasm"/>
    <property type="evidence" value="ECO:0007669"/>
    <property type="project" value="UniProtKB-SubCell"/>
</dbReference>
<reference evidence="8" key="1">
    <citation type="journal article" date="2020" name="mSystems">
        <title>Genome- and Community-Level Interaction Insights into Carbon Utilization and Element Cycling Functions of Hydrothermarchaeota in Hydrothermal Sediment.</title>
        <authorList>
            <person name="Zhou Z."/>
            <person name="Liu Y."/>
            <person name="Xu W."/>
            <person name="Pan J."/>
            <person name="Luo Z.H."/>
            <person name="Li M."/>
        </authorList>
    </citation>
    <scope>NUCLEOTIDE SEQUENCE [LARGE SCALE GENOMIC DNA]</scope>
    <source>
        <strain evidence="8">HyVt-102</strain>
    </source>
</reference>
<comment type="subcellular location">
    <subcellularLocation>
        <location evidence="1 7">Cytoplasm</location>
    </subcellularLocation>
</comment>
<dbReference type="GO" id="GO:0030091">
    <property type="term" value="P:protein repair"/>
    <property type="evidence" value="ECO:0007669"/>
    <property type="project" value="UniProtKB-UniRule"/>
</dbReference>
<comment type="function">
    <text evidence="7">Catalyzes the methyl esterification of L-isoaspartyl residues in peptides and proteins that result from spontaneous decomposition of normal L-aspartyl and L-asparaginyl residues. It plays a role in the repair and/or degradation of damaged proteins.</text>
</comment>
<evidence type="ECO:0000313" key="8">
    <source>
        <dbReference type="EMBL" id="HDI82955.1"/>
    </source>
</evidence>
<dbReference type="AlphaFoldDB" id="A0A7C0VC97"/>
<organism evidence="8">
    <name type="scientific">candidate division WOR-3 bacterium</name>
    <dbReference type="NCBI Taxonomy" id="2052148"/>
    <lineage>
        <taxon>Bacteria</taxon>
        <taxon>Bacteria division WOR-3</taxon>
    </lineage>
</organism>
<keyword evidence="6 7" id="KW-0949">S-adenosyl-L-methionine</keyword>
<dbReference type="InterPro" id="IPR000682">
    <property type="entry name" value="PCMT"/>
</dbReference>
<dbReference type="HAMAP" id="MF_00090">
    <property type="entry name" value="PIMT"/>
    <property type="match status" value="1"/>
</dbReference>
<comment type="catalytic activity">
    <reaction evidence="7">
        <text>[protein]-L-isoaspartate + S-adenosyl-L-methionine = [protein]-L-isoaspartate alpha-methyl ester + S-adenosyl-L-homocysteine</text>
        <dbReference type="Rhea" id="RHEA:12705"/>
        <dbReference type="Rhea" id="RHEA-COMP:12143"/>
        <dbReference type="Rhea" id="RHEA-COMP:12144"/>
        <dbReference type="ChEBI" id="CHEBI:57856"/>
        <dbReference type="ChEBI" id="CHEBI:59789"/>
        <dbReference type="ChEBI" id="CHEBI:90596"/>
        <dbReference type="ChEBI" id="CHEBI:90598"/>
        <dbReference type="EC" id="2.1.1.77"/>
    </reaction>
</comment>
<keyword evidence="4 7" id="KW-0489">Methyltransferase</keyword>
<keyword evidence="5 7" id="KW-0808">Transferase</keyword>
<evidence type="ECO:0000256" key="2">
    <source>
        <dbReference type="ARBA" id="ARBA00005369"/>
    </source>
</evidence>
<comment type="caution">
    <text evidence="8">The sequence shown here is derived from an EMBL/GenBank/DDBJ whole genome shotgun (WGS) entry which is preliminary data.</text>
</comment>
<evidence type="ECO:0000256" key="6">
    <source>
        <dbReference type="ARBA" id="ARBA00022691"/>
    </source>
</evidence>
<proteinExistence type="inferred from homology"/>
<dbReference type="Pfam" id="PF01135">
    <property type="entry name" value="PCMT"/>
    <property type="match status" value="1"/>
</dbReference>
<comment type="similarity">
    <text evidence="2 7">Belongs to the methyltransferase superfamily. L-isoaspartyl/D-aspartyl protein methyltransferase family.</text>
</comment>
<dbReference type="EMBL" id="DQWE01000195">
    <property type="protein sequence ID" value="HDI82955.1"/>
    <property type="molecule type" value="Genomic_DNA"/>
</dbReference>
<accession>A0A7C0VC97</accession>
<dbReference type="SUPFAM" id="SSF53335">
    <property type="entry name" value="S-adenosyl-L-methionine-dependent methyltransferases"/>
    <property type="match status" value="1"/>
</dbReference>